<feature type="domain" description="DUF1707" evidence="2">
    <location>
        <begin position="8"/>
        <end position="60"/>
    </location>
</feature>
<dbReference type="InterPro" id="IPR012551">
    <property type="entry name" value="DUF1707_SHOCT-like"/>
</dbReference>
<evidence type="ECO:0000259" key="2">
    <source>
        <dbReference type="Pfam" id="PF08044"/>
    </source>
</evidence>
<keyword evidence="4" id="KW-1185">Reference proteome</keyword>
<keyword evidence="1" id="KW-1133">Transmembrane helix</keyword>
<dbReference type="AlphaFoldDB" id="A0A6N9YLG3"/>
<organism evidence="3 4">
    <name type="scientific">Phytoactinopolyspora alkaliphila</name>
    <dbReference type="NCBI Taxonomy" id="1783498"/>
    <lineage>
        <taxon>Bacteria</taxon>
        <taxon>Bacillati</taxon>
        <taxon>Actinomycetota</taxon>
        <taxon>Actinomycetes</taxon>
        <taxon>Jiangellales</taxon>
        <taxon>Jiangellaceae</taxon>
        <taxon>Phytoactinopolyspora</taxon>
    </lineage>
</organism>
<feature type="transmembrane region" description="Helical" evidence="1">
    <location>
        <begin position="112"/>
        <end position="131"/>
    </location>
</feature>
<dbReference type="Proteomes" id="UP000469185">
    <property type="component" value="Unassembled WGS sequence"/>
</dbReference>
<evidence type="ECO:0000256" key="1">
    <source>
        <dbReference type="SAM" id="Phobius"/>
    </source>
</evidence>
<dbReference type="EMBL" id="JAAGOB010000005">
    <property type="protein sequence ID" value="NED95760.1"/>
    <property type="molecule type" value="Genomic_DNA"/>
</dbReference>
<accession>A0A6N9YLG3</accession>
<name>A0A6N9YLG3_9ACTN</name>
<feature type="transmembrane region" description="Helical" evidence="1">
    <location>
        <begin position="89"/>
        <end position="106"/>
    </location>
</feature>
<comment type="caution">
    <text evidence="3">The sequence shown here is derived from an EMBL/GenBank/DDBJ whole genome shotgun (WGS) entry which is preliminary data.</text>
</comment>
<protein>
    <submittedName>
        <fullName evidence="3">DUF1707 domain-containing protein</fullName>
    </submittedName>
</protein>
<keyword evidence="1" id="KW-0812">Transmembrane</keyword>
<dbReference type="RefSeq" id="WP_163818544.1">
    <property type="nucleotide sequence ID" value="NZ_JAAGOB010000005.1"/>
</dbReference>
<reference evidence="3 4" key="1">
    <citation type="submission" date="2020-02" db="EMBL/GenBank/DDBJ databases">
        <authorList>
            <person name="Li X.-J."/>
            <person name="Feng X.-M."/>
        </authorList>
    </citation>
    <scope>NUCLEOTIDE SEQUENCE [LARGE SCALE GENOMIC DNA]</scope>
    <source>
        <strain evidence="3 4">CGMCC 4.7225</strain>
    </source>
</reference>
<evidence type="ECO:0000313" key="3">
    <source>
        <dbReference type="EMBL" id="NED95760.1"/>
    </source>
</evidence>
<keyword evidence="1" id="KW-0472">Membrane</keyword>
<proteinExistence type="predicted"/>
<gene>
    <name evidence="3" type="ORF">G1H11_10590</name>
</gene>
<evidence type="ECO:0000313" key="4">
    <source>
        <dbReference type="Proteomes" id="UP000469185"/>
    </source>
</evidence>
<dbReference type="Pfam" id="PF08044">
    <property type="entry name" value="DUF1707"/>
    <property type="match status" value="1"/>
</dbReference>
<sequence>MTTSQPRLRIGDAERDSAAAALSEHYANGRLTKPEYDDRLEAVWAAKFNADLDVVFTDLPATASPPNLERRAAVPRAGRPGWRIGGARLIWLVPVAVLAAVVALGVLGNAPWLLFVAFWLFACGGFGRHHGAGHRFGATRRLHGRAAHGHKARWS</sequence>